<dbReference type="InterPro" id="IPR057182">
    <property type="entry name" value="DUF7860"/>
</dbReference>
<dbReference type="EMBL" id="JBHSXN010000005">
    <property type="protein sequence ID" value="MFC6955088.1"/>
    <property type="molecule type" value="Genomic_DNA"/>
</dbReference>
<feature type="transmembrane region" description="Helical" evidence="1">
    <location>
        <begin position="50"/>
        <end position="74"/>
    </location>
</feature>
<sequence>MTGRYGDLDYPSLTKRSFLLGVCLLIVGEVGDAFLSQYGGTVPAWEHQLLVSAAVLGVLIALCSPFVFGIVLPLTE</sequence>
<evidence type="ECO:0000256" key="1">
    <source>
        <dbReference type="SAM" id="Phobius"/>
    </source>
</evidence>
<organism evidence="2 3">
    <name type="scientific">Halorubellus litoreus</name>
    <dbReference type="NCBI Taxonomy" id="755308"/>
    <lineage>
        <taxon>Archaea</taxon>
        <taxon>Methanobacteriati</taxon>
        <taxon>Methanobacteriota</taxon>
        <taxon>Stenosarchaea group</taxon>
        <taxon>Halobacteria</taxon>
        <taxon>Halobacteriales</taxon>
        <taxon>Halorubellaceae</taxon>
        <taxon>Halorubellus</taxon>
    </lineage>
</organism>
<evidence type="ECO:0000313" key="2">
    <source>
        <dbReference type="EMBL" id="MFC6955088.1"/>
    </source>
</evidence>
<keyword evidence="1" id="KW-0812">Transmembrane</keyword>
<comment type="caution">
    <text evidence="2">The sequence shown here is derived from an EMBL/GenBank/DDBJ whole genome shotgun (WGS) entry which is preliminary data.</text>
</comment>
<evidence type="ECO:0008006" key="4">
    <source>
        <dbReference type="Google" id="ProtNLM"/>
    </source>
</evidence>
<gene>
    <name evidence="2" type="ORF">ACFQGB_19675</name>
</gene>
<feature type="transmembrane region" description="Helical" evidence="1">
    <location>
        <begin position="18"/>
        <end position="38"/>
    </location>
</feature>
<keyword evidence="1" id="KW-1133">Transmembrane helix</keyword>
<dbReference type="RefSeq" id="WP_336352026.1">
    <property type="nucleotide sequence ID" value="NZ_JAZAQL010000005.1"/>
</dbReference>
<dbReference type="AlphaFoldDB" id="A0ABD5VKD1"/>
<protein>
    <recommendedName>
        <fullName evidence="4">Major facilitator superfamily (MFS) profile domain-containing protein</fullName>
    </recommendedName>
</protein>
<name>A0ABD5VKD1_9EURY</name>
<proteinExistence type="predicted"/>
<reference evidence="2 3" key="1">
    <citation type="journal article" date="2019" name="Int. J. Syst. Evol. Microbiol.">
        <title>The Global Catalogue of Microorganisms (GCM) 10K type strain sequencing project: providing services to taxonomists for standard genome sequencing and annotation.</title>
        <authorList>
            <consortium name="The Broad Institute Genomics Platform"/>
            <consortium name="The Broad Institute Genome Sequencing Center for Infectious Disease"/>
            <person name="Wu L."/>
            <person name="Ma J."/>
        </authorList>
    </citation>
    <scope>NUCLEOTIDE SEQUENCE [LARGE SCALE GENOMIC DNA]</scope>
    <source>
        <strain evidence="2 3">GX26</strain>
    </source>
</reference>
<accession>A0ABD5VKD1</accession>
<keyword evidence="1" id="KW-0472">Membrane</keyword>
<keyword evidence="3" id="KW-1185">Reference proteome</keyword>
<dbReference type="Pfam" id="PF25259">
    <property type="entry name" value="DUF7860"/>
    <property type="match status" value="1"/>
</dbReference>
<evidence type="ECO:0000313" key="3">
    <source>
        <dbReference type="Proteomes" id="UP001596395"/>
    </source>
</evidence>
<dbReference type="Proteomes" id="UP001596395">
    <property type="component" value="Unassembled WGS sequence"/>
</dbReference>